<feature type="domain" description="Glycoside hydrolase family 3 C-terminal" evidence="3">
    <location>
        <begin position="80"/>
        <end position="132"/>
    </location>
</feature>
<dbReference type="Proteomes" id="UP001499851">
    <property type="component" value="Unassembled WGS sequence"/>
</dbReference>
<sequence>MRGGGERGDGEEGERERGGRGGRRKGAGEWSQAGIPSSRRGSESRAGFARFLSNCRERTRLPGSPRLVPAARPVSCGTSARALLDVLTGKDAPRGRLPFDVPSSTEAVAASRPDVPFDTKDPLFRFGHGLAY</sequence>
<comment type="caution">
    <text evidence="4">The sequence shown here is derived from an EMBL/GenBank/DDBJ whole genome shotgun (WGS) entry which is preliminary data.</text>
</comment>
<evidence type="ECO:0000313" key="5">
    <source>
        <dbReference type="Proteomes" id="UP001499851"/>
    </source>
</evidence>
<feature type="compositionally biased region" description="Basic and acidic residues" evidence="2">
    <location>
        <begin position="1"/>
        <end position="19"/>
    </location>
</feature>
<evidence type="ECO:0000259" key="3">
    <source>
        <dbReference type="Pfam" id="PF01915"/>
    </source>
</evidence>
<evidence type="ECO:0000256" key="2">
    <source>
        <dbReference type="SAM" id="MobiDB-lite"/>
    </source>
</evidence>
<dbReference type="EMBL" id="BAAAQF010000019">
    <property type="protein sequence ID" value="GAA1688433.1"/>
    <property type="molecule type" value="Genomic_DNA"/>
</dbReference>
<evidence type="ECO:0000313" key="4">
    <source>
        <dbReference type="EMBL" id="GAA1688433.1"/>
    </source>
</evidence>
<reference evidence="4 5" key="1">
    <citation type="journal article" date="2019" name="Int. J. Syst. Evol. Microbiol.">
        <title>The Global Catalogue of Microorganisms (GCM) 10K type strain sequencing project: providing services to taxonomists for standard genome sequencing and annotation.</title>
        <authorList>
            <consortium name="The Broad Institute Genomics Platform"/>
            <consortium name="The Broad Institute Genome Sequencing Center for Infectious Disease"/>
            <person name="Wu L."/>
            <person name="Ma J."/>
        </authorList>
    </citation>
    <scope>NUCLEOTIDE SEQUENCE [LARGE SCALE GENOMIC DNA]</scope>
    <source>
        <strain evidence="4 5">JCM 16001</strain>
    </source>
</reference>
<evidence type="ECO:0000256" key="1">
    <source>
        <dbReference type="ARBA" id="ARBA00022801"/>
    </source>
</evidence>
<proteinExistence type="predicted"/>
<gene>
    <name evidence="4" type="ORF">GCM10009830_40050</name>
</gene>
<keyword evidence="5" id="KW-1185">Reference proteome</keyword>
<feature type="region of interest" description="Disordered" evidence="2">
    <location>
        <begin position="1"/>
        <end position="46"/>
    </location>
</feature>
<dbReference type="InterPro" id="IPR036881">
    <property type="entry name" value="Glyco_hydro_3_C_sf"/>
</dbReference>
<protein>
    <recommendedName>
        <fullName evidence="3">Glycoside hydrolase family 3 C-terminal domain-containing protein</fullName>
    </recommendedName>
</protein>
<dbReference type="Gene3D" id="3.40.50.1700">
    <property type="entry name" value="Glycoside hydrolase family 3 C-terminal domain"/>
    <property type="match status" value="1"/>
</dbReference>
<dbReference type="SUPFAM" id="SSF52279">
    <property type="entry name" value="Beta-D-glucan exohydrolase, C-terminal domain"/>
    <property type="match status" value="1"/>
</dbReference>
<accession>A0ABN2HIG4</accession>
<dbReference type="Pfam" id="PF01915">
    <property type="entry name" value="Glyco_hydro_3_C"/>
    <property type="match status" value="1"/>
</dbReference>
<name>A0ABN2HIG4_9ACTN</name>
<organism evidence="4 5">
    <name type="scientific">Glycomyces endophyticus</name>
    <dbReference type="NCBI Taxonomy" id="480996"/>
    <lineage>
        <taxon>Bacteria</taxon>
        <taxon>Bacillati</taxon>
        <taxon>Actinomycetota</taxon>
        <taxon>Actinomycetes</taxon>
        <taxon>Glycomycetales</taxon>
        <taxon>Glycomycetaceae</taxon>
        <taxon>Glycomyces</taxon>
    </lineage>
</organism>
<dbReference type="InterPro" id="IPR002772">
    <property type="entry name" value="Glyco_hydro_3_C"/>
</dbReference>
<keyword evidence="1" id="KW-0378">Hydrolase</keyword>